<comment type="caution">
    <text evidence="1">The sequence shown here is derived from an EMBL/GenBank/DDBJ whole genome shotgun (WGS) entry which is preliminary data.</text>
</comment>
<reference evidence="1" key="2">
    <citation type="submission" date="2023-03" db="EMBL/GenBank/DDBJ databases">
        <authorList>
            <person name="Inwood S.N."/>
            <person name="Skelly J.G."/>
            <person name="Guhlin J."/>
            <person name="Harrop T.W.R."/>
            <person name="Goldson S.G."/>
            <person name="Dearden P.K."/>
        </authorList>
    </citation>
    <scope>NUCLEOTIDE SEQUENCE</scope>
    <source>
        <strain evidence="1">Lincoln</strain>
        <tissue evidence="1">Whole body</tissue>
    </source>
</reference>
<sequence>MKRHTLDKGFELKPIDRALHLLSKGDDIQKLSVIQTLPSLLAGDPQTCIQRLMPKMQQTLPTASTEFHVAASSTFKTILEQRLVSHSTFTETFLQSILNSLDSRDQNVAHAWLETLLDVIELLPTEVIRLDHKNISI</sequence>
<name>A0AA39G185_MICHY</name>
<dbReference type="InterPro" id="IPR039918">
    <property type="entry name" value="PPP4R4"/>
</dbReference>
<dbReference type="GO" id="GO:0008287">
    <property type="term" value="C:protein serine/threonine phosphatase complex"/>
    <property type="evidence" value="ECO:0007669"/>
    <property type="project" value="TreeGrafter"/>
</dbReference>
<protein>
    <submittedName>
        <fullName evidence="1">Uncharacterized protein</fullName>
    </submittedName>
</protein>
<gene>
    <name evidence="1" type="ORF">PV327_005239</name>
</gene>
<dbReference type="GO" id="GO:0019888">
    <property type="term" value="F:protein phosphatase regulator activity"/>
    <property type="evidence" value="ECO:0007669"/>
    <property type="project" value="TreeGrafter"/>
</dbReference>
<dbReference type="Gene3D" id="1.25.10.10">
    <property type="entry name" value="Leucine-rich Repeat Variant"/>
    <property type="match status" value="1"/>
</dbReference>
<dbReference type="AlphaFoldDB" id="A0AA39G185"/>
<keyword evidence="2" id="KW-1185">Reference proteome</keyword>
<dbReference type="SUPFAM" id="SSF48371">
    <property type="entry name" value="ARM repeat"/>
    <property type="match status" value="1"/>
</dbReference>
<dbReference type="PANTHER" id="PTHR21467">
    <property type="entry name" value="PROTEIN PHOSPHATASE 4 REGULATORY SUBUNIT 4 PPP4R4"/>
    <property type="match status" value="1"/>
</dbReference>
<dbReference type="GO" id="GO:0005829">
    <property type="term" value="C:cytosol"/>
    <property type="evidence" value="ECO:0007669"/>
    <property type="project" value="TreeGrafter"/>
</dbReference>
<evidence type="ECO:0000313" key="1">
    <source>
        <dbReference type="EMBL" id="KAK0179493.1"/>
    </source>
</evidence>
<dbReference type="EMBL" id="JAQQBR010000003">
    <property type="protein sequence ID" value="KAK0179493.1"/>
    <property type="molecule type" value="Genomic_DNA"/>
</dbReference>
<evidence type="ECO:0000313" key="2">
    <source>
        <dbReference type="Proteomes" id="UP001168972"/>
    </source>
</evidence>
<accession>A0AA39G185</accession>
<proteinExistence type="predicted"/>
<dbReference type="Proteomes" id="UP001168972">
    <property type="component" value="Unassembled WGS sequence"/>
</dbReference>
<dbReference type="InterPro" id="IPR016024">
    <property type="entry name" value="ARM-type_fold"/>
</dbReference>
<organism evidence="1 2">
    <name type="scientific">Microctonus hyperodae</name>
    <name type="common">Parasitoid wasp</name>
    <dbReference type="NCBI Taxonomy" id="165561"/>
    <lineage>
        <taxon>Eukaryota</taxon>
        <taxon>Metazoa</taxon>
        <taxon>Ecdysozoa</taxon>
        <taxon>Arthropoda</taxon>
        <taxon>Hexapoda</taxon>
        <taxon>Insecta</taxon>
        <taxon>Pterygota</taxon>
        <taxon>Neoptera</taxon>
        <taxon>Endopterygota</taxon>
        <taxon>Hymenoptera</taxon>
        <taxon>Apocrita</taxon>
        <taxon>Ichneumonoidea</taxon>
        <taxon>Braconidae</taxon>
        <taxon>Euphorinae</taxon>
        <taxon>Microctonus</taxon>
    </lineage>
</organism>
<dbReference type="InterPro" id="IPR011989">
    <property type="entry name" value="ARM-like"/>
</dbReference>
<reference evidence="1" key="1">
    <citation type="journal article" date="2023" name="bioRxiv">
        <title>Scaffold-level genome assemblies of two parasitoid biocontrol wasps reveal the parthenogenesis mechanism and an associated novel virus.</title>
        <authorList>
            <person name="Inwood S."/>
            <person name="Skelly J."/>
            <person name="Guhlin J."/>
            <person name="Harrop T."/>
            <person name="Goldson S."/>
            <person name="Dearden P."/>
        </authorList>
    </citation>
    <scope>NUCLEOTIDE SEQUENCE</scope>
    <source>
        <strain evidence="1">Lincoln</strain>
        <tissue evidence="1">Whole body</tissue>
    </source>
</reference>
<dbReference type="PANTHER" id="PTHR21467:SF0">
    <property type="entry name" value="SERINE_THREONINE-PROTEIN PHOSPHATASE 4 REGULATORY SUBUNIT 4"/>
    <property type="match status" value="1"/>
</dbReference>